<comment type="caution">
    <text evidence="1">The sequence shown here is derived from an EMBL/GenBank/DDBJ whole genome shotgun (WGS) entry which is preliminary data.</text>
</comment>
<gene>
    <name evidence="1" type="ORF">BpHYR1_009911</name>
</gene>
<accession>A0A3M7RFQ3</accession>
<dbReference type="Proteomes" id="UP000276133">
    <property type="component" value="Unassembled WGS sequence"/>
</dbReference>
<protein>
    <submittedName>
        <fullName evidence="1">Uncharacterized protein</fullName>
    </submittedName>
</protein>
<dbReference type="AlphaFoldDB" id="A0A3M7RFQ3"/>
<sequence length="114" mass="13353">MRNNLLHESHSPCILVSMACNICINSQLKIKIIITCPIIHKIILFFNIQGLVSNDHFFKYYQQFMQSMLEKSIQLKILFRDISTEISMNGFTIFFQGLFFGCLRNSNKSRITNR</sequence>
<dbReference type="PROSITE" id="PS51257">
    <property type="entry name" value="PROKAR_LIPOPROTEIN"/>
    <property type="match status" value="1"/>
</dbReference>
<name>A0A3M7RFQ3_BRAPC</name>
<evidence type="ECO:0000313" key="1">
    <source>
        <dbReference type="EMBL" id="RNA22075.1"/>
    </source>
</evidence>
<keyword evidence="2" id="KW-1185">Reference proteome</keyword>
<proteinExistence type="predicted"/>
<dbReference type="EMBL" id="REGN01003546">
    <property type="protein sequence ID" value="RNA22075.1"/>
    <property type="molecule type" value="Genomic_DNA"/>
</dbReference>
<evidence type="ECO:0000313" key="2">
    <source>
        <dbReference type="Proteomes" id="UP000276133"/>
    </source>
</evidence>
<reference evidence="1 2" key="1">
    <citation type="journal article" date="2018" name="Sci. Rep.">
        <title>Genomic signatures of local adaptation to the degree of environmental predictability in rotifers.</title>
        <authorList>
            <person name="Franch-Gras L."/>
            <person name="Hahn C."/>
            <person name="Garcia-Roger E.M."/>
            <person name="Carmona M.J."/>
            <person name="Serra M."/>
            <person name="Gomez A."/>
        </authorList>
    </citation>
    <scope>NUCLEOTIDE SEQUENCE [LARGE SCALE GENOMIC DNA]</scope>
    <source>
        <strain evidence="1">HYR1</strain>
    </source>
</reference>
<organism evidence="1 2">
    <name type="scientific">Brachionus plicatilis</name>
    <name type="common">Marine rotifer</name>
    <name type="synonym">Brachionus muelleri</name>
    <dbReference type="NCBI Taxonomy" id="10195"/>
    <lineage>
        <taxon>Eukaryota</taxon>
        <taxon>Metazoa</taxon>
        <taxon>Spiralia</taxon>
        <taxon>Gnathifera</taxon>
        <taxon>Rotifera</taxon>
        <taxon>Eurotatoria</taxon>
        <taxon>Monogononta</taxon>
        <taxon>Pseudotrocha</taxon>
        <taxon>Ploima</taxon>
        <taxon>Brachionidae</taxon>
        <taxon>Brachionus</taxon>
    </lineage>
</organism>